<dbReference type="PANTHER" id="PTHR10194">
    <property type="entry name" value="RAS GTPASE-ACTIVATING PROTEINS"/>
    <property type="match status" value="1"/>
</dbReference>
<keyword evidence="2" id="KW-0472">Membrane</keyword>
<keyword evidence="2" id="KW-1133">Transmembrane helix</keyword>
<feature type="domain" description="Ras-GAP" evidence="3">
    <location>
        <begin position="1"/>
        <end position="61"/>
    </location>
</feature>
<evidence type="ECO:0000313" key="4">
    <source>
        <dbReference type="EMBL" id="GFS03386.1"/>
    </source>
</evidence>
<dbReference type="PROSITE" id="PS50018">
    <property type="entry name" value="RAS_GTPASE_ACTIV_2"/>
    <property type="match status" value="1"/>
</dbReference>
<organism evidence="4 5">
    <name type="scientific">Elysia marginata</name>
    <dbReference type="NCBI Taxonomy" id="1093978"/>
    <lineage>
        <taxon>Eukaryota</taxon>
        <taxon>Metazoa</taxon>
        <taxon>Spiralia</taxon>
        <taxon>Lophotrochozoa</taxon>
        <taxon>Mollusca</taxon>
        <taxon>Gastropoda</taxon>
        <taxon>Heterobranchia</taxon>
        <taxon>Euthyneura</taxon>
        <taxon>Panpulmonata</taxon>
        <taxon>Sacoglossa</taxon>
        <taxon>Placobranchoidea</taxon>
        <taxon>Plakobranchidae</taxon>
        <taxon>Elysia</taxon>
    </lineage>
</organism>
<name>A0AAV4I302_9GAST</name>
<dbReference type="PANTHER" id="PTHR10194:SF148">
    <property type="entry name" value="GTPASE-ACTIVATING PROTEIN"/>
    <property type="match status" value="1"/>
</dbReference>
<evidence type="ECO:0000256" key="2">
    <source>
        <dbReference type="SAM" id="Phobius"/>
    </source>
</evidence>
<feature type="non-terminal residue" evidence="4">
    <location>
        <position position="67"/>
    </location>
</feature>
<dbReference type="Pfam" id="PF00616">
    <property type="entry name" value="RasGAP"/>
    <property type="match status" value="1"/>
</dbReference>
<gene>
    <name evidence="4" type="ORF">ElyMa_002885900</name>
</gene>
<evidence type="ECO:0000256" key="1">
    <source>
        <dbReference type="ARBA" id="ARBA00022468"/>
    </source>
</evidence>
<dbReference type="Gene3D" id="1.10.506.10">
    <property type="entry name" value="GTPase Activation - p120gap, domain 1"/>
    <property type="match status" value="1"/>
</dbReference>
<feature type="transmembrane region" description="Helical" evidence="2">
    <location>
        <begin position="12"/>
        <end position="34"/>
    </location>
</feature>
<keyword evidence="2" id="KW-0812">Transmembrane</keyword>
<evidence type="ECO:0000313" key="5">
    <source>
        <dbReference type="Proteomes" id="UP000762676"/>
    </source>
</evidence>
<evidence type="ECO:0000259" key="3">
    <source>
        <dbReference type="PROSITE" id="PS50018"/>
    </source>
</evidence>
<proteinExistence type="predicted"/>
<dbReference type="InterPro" id="IPR039360">
    <property type="entry name" value="Ras_GTPase"/>
</dbReference>
<dbReference type="InterPro" id="IPR008936">
    <property type="entry name" value="Rho_GTPase_activation_prot"/>
</dbReference>
<accession>A0AAV4I302</accession>
<dbReference type="EMBL" id="BMAT01005974">
    <property type="protein sequence ID" value="GFS03386.1"/>
    <property type="molecule type" value="Genomic_DNA"/>
</dbReference>
<keyword evidence="5" id="KW-1185">Reference proteome</keyword>
<comment type="caution">
    <text evidence="4">The sequence shown here is derived from an EMBL/GenBank/DDBJ whole genome shotgun (WGS) entry which is preliminary data.</text>
</comment>
<protein>
    <submittedName>
        <fullName evidence="4">GTPase-activating protein</fullName>
    </submittedName>
</protein>
<dbReference type="Proteomes" id="UP000762676">
    <property type="component" value="Unassembled WGS sequence"/>
</dbReference>
<reference evidence="4 5" key="1">
    <citation type="journal article" date="2021" name="Elife">
        <title>Chloroplast acquisition without the gene transfer in kleptoplastic sea slugs, Plakobranchus ocellatus.</title>
        <authorList>
            <person name="Maeda T."/>
            <person name="Takahashi S."/>
            <person name="Yoshida T."/>
            <person name="Shimamura S."/>
            <person name="Takaki Y."/>
            <person name="Nagai Y."/>
            <person name="Toyoda A."/>
            <person name="Suzuki Y."/>
            <person name="Arimoto A."/>
            <person name="Ishii H."/>
            <person name="Satoh N."/>
            <person name="Nishiyama T."/>
            <person name="Hasebe M."/>
            <person name="Maruyama T."/>
            <person name="Minagawa J."/>
            <person name="Obokata J."/>
            <person name="Shigenobu S."/>
        </authorList>
    </citation>
    <scope>NUCLEOTIDE SEQUENCE [LARGE SCALE GENOMIC DNA]</scope>
</reference>
<dbReference type="GO" id="GO:0005096">
    <property type="term" value="F:GTPase activator activity"/>
    <property type="evidence" value="ECO:0007669"/>
    <property type="project" value="UniProtKB-KW"/>
</dbReference>
<dbReference type="SUPFAM" id="SSF48350">
    <property type="entry name" value="GTPase activation domain, GAP"/>
    <property type="match status" value="1"/>
</dbReference>
<dbReference type="AlphaFoldDB" id="A0AAV4I302"/>
<dbReference type="InterPro" id="IPR001936">
    <property type="entry name" value="RasGAP_dom"/>
</dbReference>
<sequence>MLNYPDNAAVRHHAVTSFIFLRFFTAAILSPTMFNLRSDILDSSVQRTLTLISKSISGIVNCVSSKS</sequence>
<keyword evidence="1" id="KW-0343">GTPase activation</keyword>